<keyword evidence="5 10" id="KW-0762">Sugar transport</keyword>
<feature type="transmembrane region" description="Helical" evidence="9">
    <location>
        <begin position="67"/>
        <end position="89"/>
    </location>
</feature>
<dbReference type="RefSeq" id="WP_014074232.1">
    <property type="nucleotide sequence ID" value="NZ_AYYL01000012.1"/>
</dbReference>
<evidence type="ECO:0000256" key="5">
    <source>
        <dbReference type="ARBA" id="ARBA00022597"/>
    </source>
</evidence>
<evidence type="ECO:0000259" key="11">
    <source>
        <dbReference type="PROSITE" id="PS50928"/>
    </source>
</evidence>
<sequence>MEKLNPKKTMWLSLIPGLGQLKNGQKAKGIIFLGIFALFIIEMAVFGFNALVGLVTLGTVAGRDHSMFLMVRGTLQFLVTIIFLMFYIVNVRDARKTAEAINRGKDVPKTWKEMCDSLATDGFPYLLTFPAYILMIFTIILPVFVTLLMAFTNYDFNHIPPASLISWIGIQNFHDMFMLSSYRATFGAVFGWTVIWTLCASTLQIVIGIFTAVVAHQDFIKGKKIFGIIFLLPWAVPAFVTIMSFSNIFNDSAGAINIQVIPFLNHFLPVHIPQISWMTDPFWTKVALIMIQGWLGFPYIYVLVTGILQSISEDLYEAATIDGATPVQKFNHITLPAILAVAAPTFVTQYTFNFNNFSIIYLFNNGGPGDVGGGAGNSDILISWIYKLTTGTTPQYGLASAITLIISAIVIAVSLFVFKKSHAFDMD</sequence>
<dbReference type="Proteomes" id="UP000182635">
    <property type="component" value="Unassembled WGS sequence"/>
</dbReference>
<evidence type="ECO:0000256" key="9">
    <source>
        <dbReference type="RuleBase" id="RU363032"/>
    </source>
</evidence>
<dbReference type="FunFam" id="1.10.3720.10:FF:000036">
    <property type="entry name" value="Maltodextrin ABC transporter, permease protein"/>
    <property type="match status" value="1"/>
</dbReference>
<evidence type="ECO:0000256" key="1">
    <source>
        <dbReference type="ARBA" id="ARBA00004651"/>
    </source>
</evidence>
<reference evidence="13" key="1">
    <citation type="submission" date="2016-10" db="EMBL/GenBank/DDBJ databases">
        <authorList>
            <person name="Varghese N."/>
            <person name="Submissions S."/>
        </authorList>
    </citation>
    <scope>NUCLEOTIDE SEQUENCE [LARGE SCALE GENOMIC DNA]</scope>
    <source>
        <strain evidence="13">DSM 20403</strain>
    </source>
</reference>
<evidence type="ECO:0000256" key="4">
    <source>
        <dbReference type="ARBA" id="ARBA00022475"/>
    </source>
</evidence>
<dbReference type="SUPFAM" id="SSF161098">
    <property type="entry name" value="MetI-like"/>
    <property type="match status" value="1"/>
</dbReference>
<feature type="transmembrane region" description="Helical" evidence="9">
    <location>
        <begin position="396"/>
        <end position="418"/>
    </location>
</feature>
<proteinExistence type="inferred from homology"/>
<dbReference type="GeneID" id="29803239"/>
<protein>
    <recommendedName>
        <fullName evidence="10">Maltose/maltodextrin transport system permease protein</fullName>
    </recommendedName>
</protein>
<feature type="transmembrane region" description="Helical" evidence="9">
    <location>
        <begin position="131"/>
        <end position="151"/>
    </location>
</feature>
<keyword evidence="4 10" id="KW-1003">Cell membrane</keyword>
<evidence type="ECO:0000256" key="8">
    <source>
        <dbReference type="ARBA" id="ARBA00023136"/>
    </source>
</evidence>
<feature type="transmembrane region" description="Helical" evidence="9">
    <location>
        <begin position="30"/>
        <end position="55"/>
    </location>
</feature>
<comment type="subcellular location">
    <subcellularLocation>
        <location evidence="1 9">Cell membrane</location>
        <topology evidence="1 9">Multi-pass membrane protein</topology>
    </subcellularLocation>
</comment>
<comment type="function">
    <text evidence="10">Part of the ABC transporter complex MalEFGK involved in maltose/maltodextrin import. Probably responsible for the translocation of the substrate across the membrane.</text>
</comment>
<comment type="similarity">
    <text evidence="2 10">Belongs to the binding-protein-dependent transport system permease family. MalFG subfamily.</text>
</comment>
<dbReference type="PANTHER" id="PTHR47314">
    <property type="entry name" value="MALTOSE/MALTODEXTRIN TRANSPORT SYSTEM PERMEASE PROTEIN MALF"/>
    <property type="match status" value="1"/>
</dbReference>
<feature type="domain" description="ABC transmembrane type-1" evidence="11">
    <location>
        <begin position="190"/>
        <end position="417"/>
    </location>
</feature>
<dbReference type="PANTHER" id="PTHR47314:SF1">
    <property type="entry name" value="MALTOSE_MALTODEXTRIN TRANSPORT SYSTEM PERMEASE PROTEIN MALF"/>
    <property type="match status" value="1"/>
</dbReference>
<keyword evidence="3 9" id="KW-0813">Transport</keyword>
<dbReference type="GO" id="GO:0042956">
    <property type="term" value="P:maltodextrin transmembrane transport"/>
    <property type="evidence" value="ECO:0007669"/>
    <property type="project" value="TreeGrafter"/>
</dbReference>
<evidence type="ECO:0000256" key="6">
    <source>
        <dbReference type="ARBA" id="ARBA00022692"/>
    </source>
</evidence>
<dbReference type="CDD" id="cd06261">
    <property type="entry name" value="TM_PBP2"/>
    <property type="match status" value="1"/>
</dbReference>
<dbReference type="SUPFAM" id="SSF160964">
    <property type="entry name" value="MalF N-terminal region-like"/>
    <property type="match status" value="1"/>
</dbReference>
<dbReference type="Gene3D" id="1.10.3720.10">
    <property type="entry name" value="MetI-like"/>
    <property type="match status" value="1"/>
</dbReference>
<dbReference type="PROSITE" id="PS50928">
    <property type="entry name" value="ABC_TM1"/>
    <property type="match status" value="1"/>
</dbReference>
<keyword evidence="6 9" id="KW-0812">Transmembrane</keyword>
<name>A0A1I2RXU0_9LACO</name>
<evidence type="ECO:0000256" key="7">
    <source>
        <dbReference type="ARBA" id="ARBA00022989"/>
    </source>
</evidence>
<keyword evidence="8 9" id="KW-0472">Membrane</keyword>
<dbReference type="InterPro" id="IPR035906">
    <property type="entry name" value="MetI-like_sf"/>
</dbReference>
<gene>
    <name evidence="12" type="ORF">SAMN02910432_01322</name>
</gene>
<evidence type="ECO:0000313" key="12">
    <source>
        <dbReference type="EMBL" id="SFG42576.1"/>
    </source>
</evidence>
<accession>A0A1I2RXU0</accession>
<evidence type="ECO:0000313" key="13">
    <source>
        <dbReference type="Proteomes" id="UP000182635"/>
    </source>
</evidence>
<dbReference type="GO" id="GO:1990060">
    <property type="term" value="C:maltose transport complex"/>
    <property type="evidence" value="ECO:0007669"/>
    <property type="project" value="TreeGrafter"/>
</dbReference>
<dbReference type="Pfam" id="PF00528">
    <property type="entry name" value="BPD_transp_1"/>
    <property type="match status" value="1"/>
</dbReference>
<feature type="transmembrane region" description="Helical" evidence="9">
    <location>
        <begin position="282"/>
        <end position="304"/>
    </location>
</feature>
<dbReference type="InterPro" id="IPR000515">
    <property type="entry name" value="MetI-like"/>
</dbReference>
<evidence type="ECO:0000256" key="10">
    <source>
        <dbReference type="RuleBase" id="RU367050"/>
    </source>
</evidence>
<keyword evidence="7 9" id="KW-1133">Transmembrane helix</keyword>
<feature type="transmembrane region" description="Helical" evidence="9">
    <location>
        <begin position="225"/>
        <end position="246"/>
    </location>
</feature>
<organism evidence="12 13">
    <name type="scientific">Ligilactobacillus ruminis DSM 20403 = NBRC 102161</name>
    <dbReference type="NCBI Taxonomy" id="1423798"/>
    <lineage>
        <taxon>Bacteria</taxon>
        <taxon>Bacillati</taxon>
        <taxon>Bacillota</taxon>
        <taxon>Bacilli</taxon>
        <taxon>Lactobacillales</taxon>
        <taxon>Lactobacillaceae</taxon>
        <taxon>Ligilactobacillus</taxon>
    </lineage>
</organism>
<dbReference type="GO" id="GO:0015423">
    <property type="term" value="F:ABC-type maltose transporter activity"/>
    <property type="evidence" value="ECO:0007669"/>
    <property type="project" value="TreeGrafter"/>
</dbReference>
<evidence type="ECO:0000256" key="2">
    <source>
        <dbReference type="ARBA" id="ARBA00009047"/>
    </source>
</evidence>
<dbReference type="EMBL" id="FOPI01000019">
    <property type="protein sequence ID" value="SFG42576.1"/>
    <property type="molecule type" value="Genomic_DNA"/>
</dbReference>
<feature type="transmembrane region" description="Helical" evidence="9">
    <location>
        <begin position="186"/>
        <end position="213"/>
    </location>
</feature>
<evidence type="ECO:0000256" key="3">
    <source>
        <dbReference type="ARBA" id="ARBA00022448"/>
    </source>
</evidence>
<dbReference type="AlphaFoldDB" id="A0A1I2RXU0"/>
<dbReference type="OrthoDB" id="9778687at2"/>